<dbReference type="InterPro" id="IPR010656">
    <property type="entry name" value="DctM"/>
</dbReference>
<feature type="transmembrane region" description="Helical" evidence="7">
    <location>
        <begin position="171"/>
        <end position="196"/>
    </location>
</feature>
<gene>
    <name evidence="9" type="ORF">KMW28_08655</name>
</gene>
<evidence type="ECO:0000256" key="3">
    <source>
        <dbReference type="ARBA" id="ARBA00022519"/>
    </source>
</evidence>
<evidence type="ECO:0000313" key="9">
    <source>
        <dbReference type="EMBL" id="QWG03637.1"/>
    </source>
</evidence>
<feature type="transmembrane region" description="Helical" evidence="7">
    <location>
        <begin position="279"/>
        <end position="300"/>
    </location>
</feature>
<feature type="transmembrane region" description="Helical" evidence="7">
    <location>
        <begin position="136"/>
        <end position="159"/>
    </location>
</feature>
<keyword evidence="3" id="KW-0997">Cell inner membrane</keyword>
<keyword evidence="6 7" id="KW-0472">Membrane</keyword>
<protein>
    <submittedName>
        <fullName evidence="9">TRAP transporter large permease subunit</fullName>
    </submittedName>
</protein>
<dbReference type="GO" id="GO:0022857">
    <property type="term" value="F:transmembrane transporter activity"/>
    <property type="evidence" value="ECO:0007669"/>
    <property type="project" value="TreeGrafter"/>
</dbReference>
<keyword evidence="2" id="KW-1003">Cell membrane</keyword>
<dbReference type="PANTHER" id="PTHR33362">
    <property type="entry name" value="SIALIC ACID TRAP TRANSPORTER PERMEASE PROTEIN SIAT-RELATED"/>
    <property type="match status" value="1"/>
</dbReference>
<dbReference type="Pfam" id="PF06808">
    <property type="entry name" value="DctM"/>
    <property type="match status" value="1"/>
</dbReference>
<dbReference type="NCBIfam" id="TIGR00786">
    <property type="entry name" value="dctM"/>
    <property type="match status" value="1"/>
</dbReference>
<organism evidence="9 10">
    <name type="scientific">Flammeovirga yaeyamensis</name>
    <dbReference type="NCBI Taxonomy" id="367791"/>
    <lineage>
        <taxon>Bacteria</taxon>
        <taxon>Pseudomonadati</taxon>
        <taxon>Bacteroidota</taxon>
        <taxon>Cytophagia</taxon>
        <taxon>Cytophagales</taxon>
        <taxon>Flammeovirgaceae</taxon>
        <taxon>Flammeovirga</taxon>
    </lineage>
</organism>
<accession>A0AAX1NC20</accession>
<dbReference type="GO" id="GO:0005886">
    <property type="term" value="C:plasma membrane"/>
    <property type="evidence" value="ECO:0007669"/>
    <property type="project" value="UniProtKB-SubCell"/>
</dbReference>
<dbReference type="KEGG" id="fya:KMW28_08655"/>
<evidence type="ECO:0000256" key="1">
    <source>
        <dbReference type="ARBA" id="ARBA00004429"/>
    </source>
</evidence>
<dbReference type="InterPro" id="IPR004681">
    <property type="entry name" value="TRAP_DctM"/>
</dbReference>
<comment type="subcellular location">
    <subcellularLocation>
        <location evidence="1">Cell inner membrane</location>
        <topology evidence="1">Multi-pass membrane protein</topology>
    </subcellularLocation>
</comment>
<dbReference type="PANTHER" id="PTHR33362:SF7">
    <property type="entry name" value="SLL1103 PROTEIN"/>
    <property type="match status" value="1"/>
</dbReference>
<evidence type="ECO:0000256" key="5">
    <source>
        <dbReference type="ARBA" id="ARBA00022989"/>
    </source>
</evidence>
<dbReference type="PIRSF" id="PIRSF006066">
    <property type="entry name" value="HI0050"/>
    <property type="match status" value="1"/>
</dbReference>
<keyword evidence="4 7" id="KW-0812">Transmembrane</keyword>
<feature type="transmembrane region" description="Helical" evidence="7">
    <location>
        <begin position="340"/>
        <end position="358"/>
    </location>
</feature>
<evidence type="ECO:0000256" key="7">
    <source>
        <dbReference type="SAM" id="Phobius"/>
    </source>
</evidence>
<feature type="transmembrane region" description="Helical" evidence="7">
    <location>
        <begin position="312"/>
        <end position="333"/>
    </location>
</feature>
<dbReference type="EMBL" id="CP076132">
    <property type="protein sequence ID" value="QWG03637.1"/>
    <property type="molecule type" value="Genomic_DNA"/>
</dbReference>
<feature type="transmembrane region" description="Helical" evidence="7">
    <location>
        <begin position="95"/>
        <end position="124"/>
    </location>
</feature>
<proteinExistence type="predicted"/>
<evidence type="ECO:0000259" key="8">
    <source>
        <dbReference type="Pfam" id="PF06808"/>
    </source>
</evidence>
<name>A0AAX1NC20_9BACT</name>
<evidence type="ECO:0000256" key="2">
    <source>
        <dbReference type="ARBA" id="ARBA00022475"/>
    </source>
</evidence>
<sequence>MILLLLFLCLFVTLLLGFPVAFTLAGISLLFGYFTFGTDIFYLLPLRIYGTMNNQILIAVPLFIYMGVMLEKSGIAQRLLQTMAILLGRLKGGLAISVAIVGAMLAASTGIVGATVVTMGLMSLPAMLNRGYDKKYATGIIAASGTLGQIIPPSIVLILMGNVMNISIGDLFVAAVIPGVALVTLYILFVYIYAVLNPEKVPHYSQEEIQQFKSELSYKSLLNTFVLPFLLIIAVLGSIFLGIASPTEAAGIGALCATILTLFEKKLTWKVMKDAAYESGHLSSMVFMILVGATAFGLVFRGLGGDEMLVHFIQQANLSPYAFLAIVMLGIFITGFFIDFIEIIFIFIPVVTPIFLLYDMNLLWIGILISLNLQTSFLTPPFGFSLFYLKGVAPKSIKTSDIYKGILPYIGIQLILILIVVLFPEIVTWLPGYLND</sequence>
<feature type="domain" description="TRAP C4-dicarboxylate transport system permease DctM subunit" evidence="8">
    <location>
        <begin position="7"/>
        <end position="426"/>
    </location>
</feature>
<evidence type="ECO:0000313" key="10">
    <source>
        <dbReference type="Proteomes" id="UP000678679"/>
    </source>
</evidence>
<keyword evidence="5 7" id="KW-1133">Transmembrane helix</keyword>
<feature type="transmembrane region" description="Helical" evidence="7">
    <location>
        <begin position="410"/>
        <end position="430"/>
    </location>
</feature>
<feature type="transmembrane region" description="Helical" evidence="7">
    <location>
        <begin position="221"/>
        <end position="243"/>
    </location>
</feature>
<feature type="transmembrane region" description="Helical" evidence="7">
    <location>
        <begin position="56"/>
        <end position="75"/>
    </location>
</feature>
<feature type="transmembrane region" description="Helical" evidence="7">
    <location>
        <begin position="27"/>
        <end position="44"/>
    </location>
</feature>
<dbReference type="AlphaFoldDB" id="A0AAX1NC20"/>
<reference evidence="9 10" key="1">
    <citation type="submission" date="2021-05" db="EMBL/GenBank/DDBJ databases">
        <title>Comparative genomic studies on the polysaccharide-degrading batcterial strains of the Flammeovirga genus.</title>
        <authorList>
            <person name="Zewei F."/>
            <person name="Zheng Z."/>
            <person name="Yu L."/>
            <person name="Ruyue G."/>
            <person name="Yanhong M."/>
            <person name="Yuanyuan C."/>
            <person name="Jingyan G."/>
            <person name="Wenjun H."/>
        </authorList>
    </citation>
    <scope>NUCLEOTIDE SEQUENCE [LARGE SCALE GENOMIC DNA]</scope>
    <source>
        <strain evidence="9 10">NBRC:100898</strain>
    </source>
</reference>
<dbReference type="RefSeq" id="WP_169664570.1">
    <property type="nucleotide sequence ID" value="NZ_CP076132.1"/>
</dbReference>
<keyword evidence="10" id="KW-1185">Reference proteome</keyword>
<dbReference type="Proteomes" id="UP000678679">
    <property type="component" value="Chromosome 1"/>
</dbReference>
<evidence type="ECO:0000256" key="4">
    <source>
        <dbReference type="ARBA" id="ARBA00022692"/>
    </source>
</evidence>
<evidence type="ECO:0000256" key="6">
    <source>
        <dbReference type="ARBA" id="ARBA00023136"/>
    </source>
</evidence>